<organism evidence="1 2">
    <name type="scientific">Streptomyces lydicus</name>
    <dbReference type="NCBI Taxonomy" id="47763"/>
    <lineage>
        <taxon>Bacteria</taxon>
        <taxon>Bacillati</taxon>
        <taxon>Actinomycetota</taxon>
        <taxon>Actinomycetes</taxon>
        <taxon>Kitasatosporales</taxon>
        <taxon>Streptomycetaceae</taxon>
        <taxon>Streptomyces</taxon>
    </lineage>
</organism>
<name>A0A3Q9K8Y1_9ACTN</name>
<dbReference type="Gene3D" id="1.10.260.40">
    <property type="entry name" value="lambda repressor-like DNA-binding domains"/>
    <property type="match status" value="1"/>
</dbReference>
<dbReference type="AlphaFoldDB" id="A0A3Q9K8Y1"/>
<dbReference type="Proteomes" id="UP000275579">
    <property type="component" value="Chromosome"/>
</dbReference>
<sequence length="256" mass="28792">MANERLRGAIVERGLTFEECAERLGVAAKTVERWVTNPDRKPYRRFQYAMASLLRYEVSYLWPDERTMAEVTAAGNAELVRLYPHRSAVPQSLWPQLYAKAQSHFDVLVYSGFWLTEDPAFLRLVKEKSAAGVPVRFMLGDPESAEVAARGADEGIGNAMAGKIRNALQNYSSLFGLPGVEFRLHSTTLYNSIYRTDDELLTNGHVYGVGAYLAPVLHLQRVPGGELFDTYTESVERVWQSARPISSPRECTEVRV</sequence>
<evidence type="ECO:0000313" key="2">
    <source>
        <dbReference type="Proteomes" id="UP000275579"/>
    </source>
</evidence>
<reference evidence="1 2" key="1">
    <citation type="submission" date="2018-04" db="EMBL/GenBank/DDBJ databases">
        <title>Complete genome sequences of Streptomyces lydicus strain WYEC and characterization of antagonistic properties of biological control agents.</title>
        <authorList>
            <person name="Mariita R.M."/>
            <person name="Sello J.K."/>
        </authorList>
    </citation>
    <scope>NUCLEOTIDE SEQUENCE [LARGE SCALE GENOMIC DNA]</scope>
    <source>
        <strain evidence="1 2">WYEC 108</strain>
    </source>
</reference>
<dbReference type="CDD" id="cd00093">
    <property type="entry name" value="HTH_XRE"/>
    <property type="match status" value="1"/>
</dbReference>
<dbReference type="InterPro" id="IPR001387">
    <property type="entry name" value="Cro/C1-type_HTH"/>
</dbReference>
<proteinExistence type="predicted"/>
<gene>
    <name evidence="1" type="ORF">DDE74_11280</name>
</gene>
<dbReference type="RefSeq" id="WP_127150506.1">
    <property type="nucleotide sequence ID" value="NZ_CP029042.1"/>
</dbReference>
<dbReference type="EMBL" id="CP029042">
    <property type="protein sequence ID" value="AZS71456.1"/>
    <property type="molecule type" value="Genomic_DNA"/>
</dbReference>
<protein>
    <submittedName>
        <fullName evidence="1">XRE family transcriptional regulator</fullName>
    </submittedName>
</protein>
<dbReference type="SUPFAM" id="SSF47413">
    <property type="entry name" value="lambda repressor-like DNA-binding domains"/>
    <property type="match status" value="1"/>
</dbReference>
<evidence type="ECO:0000313" key="1">
    <source>
        <dbReference type="EMBL" id="AZS71456.1"/>
    </source>
</evidence>
<dbReference type="GO" id="GO:0003677">
    <property type="term" value="F:DNA binding"/>
    <property type="evidence" value="ECO:0007669"/>
    <property type="project" value="InterPro"/>
</dbReference>
<dbReference type="InterPro" id="IPR010982">
    <property type="entry name" value="Lambda_DNA-bd_dom_sf"/>
</dbReference>
<accession>A0A3Q9K8Y1</accession>